<evidence type="ECO:0000313" key="2">
    <source>
        <dbReference type="EMBL" id="KKQ18081.1"/>
    </source>
</evidence>
<evidence type="ECO:0000313" key="3">
    <source>
        <dbReference type="Proteomes" id="UP000034508"/>
    </source>
</evidence>
<feature type="coiled-coil region" evidence="1">
    <location>
        <begin position="1"/>
        <end position="28"/>
    </location>
</feature>
<evidence type="ECO:0000256" key="1">
    <source>
        <dbReference type="SAM" id="Coils"/>
    </source>
</evidence>
<name>A0A0G0IPZ0_9BACT</name>
<protein>
    <submittedName>
        <fullName evidence="2">50S ribosomal protein L7/L12</fullName>
    </submittedName>
</protein>
<reference evidence="2 3" key="1">
    <citation type="journal article" date="2015" name="Nature">
        <title>rRNA introns, odd ribosomes, and small enigmatic genomes across a large radiation of phyla.</title>
        <authorList>
            <person name="Brown C.T."/>
            <person name="Hug L.A."/>
            <person name="Thomas B.C."/>
            <person name="Sharon I."/>
            <person name="Castelle C.J."/>
            <person name="Singh A."/>
            <person name="Wilkins M.J."/>
            <person name="Williams K.H."/>
            <person name="Banfield J.F."/>
        </authorList>
    </citation>
    <scope>NUCLEOTIDE SEQUENCE [LARGE SCALE GENOMIC DNA]</scope>
</reference>
<sequence>MQPTDRKLKELKTILDEAENKIATAKRILFEQVYQEEAKSLNGSIEKGNVVEGVFDGEEMIDAIGKKYPVPQNYASKSKLVSGDKLKLIIAEDGTFVFKQIGPIDRKRLIGILNCVDDNCQVTANGKKYRVLQASVTYFKACAGDEVAILVPKVGETNWATIENCLAHKNKKYE</sequence>
<dbReference type="Proteomes" id="UP000034508">
    <property type="component" value="Unassembled WGS sequence"/>
</dbReference>
<organism evidence="2 3">
    <name type="scientific">Berkelbacteria bacterium GW2011_GWA1_36_9</name>
    <dbReference type="NCBI Taxonomy" id="1618331"/>
    <lineage>
        <taxon>Bacteria</taxon>
        <taxon>Candidatus Berkelbacteria</taxon>
    </lineage>
</organism>
<dbReference type="AlphaFoldDB" id="A0A0G0IPZ0"/>
<keyword evidence="2" id="KW-0687">Ribonucleoprotein</keyword>
<keyword evidence="2" id="KW-0689">Ribosomal protein</keyword>
<gene>
    <name evidence="2" type="ORF">US31_C0010G0005</name>
</gene>
<dbReference type="GO" id="GO:0005840">
    <property type="term" value="C:ribosome"/>
    <property type="evidence" value="ECO:0007669"/>
    <property type="project" value="UniProtKB-KW"/>
</dbReference>
<proteinExistence type="predicted"/>
<accession>A0A0G0IPZ0</accession>
<keyword evidence="1" id="KW-0175">Coiled coil</keyword>
<dbReference type="EMBL" id="LBSM01000010">
    <property type="protein sequence ID" value="KKQ18081.1"/>
    <property type="molecule type" value="Genomic_DNA"/>
</dbReference>
<comment type="caution">
    <text evidence="2">The sequence shown here is derived from an EMBL/GenBank/DDBJ whole genome shotgun (WGS) entry which is preliminary data.</text>
</comment>